<name>M3AB61_9PROT</name>
<reference evidence="1 2" key="1">
    <citation type="journal article" date="2014" name="Genome Announc.">
        <title>Draft Genome Sequence of Magnetospirillum sp. Strain SO-1, a Freshwater Magnetotactic Bacterium Isolated from the Ol'khovka River, Russia.</title>
        <authorList>
            <person name="Grouzdev D.S."/>
            <person name="Dziuba M.V."/>
            <person name="Sukhacheva M.S."/>
            <person name="Mardanov A.V."/>
            <person name="Beletskiy A.V."/>
            <person name="Kuznetsov B.B."/>
            <person name="Skryabin K.G."/>
        </authorList>
    </citation>
    <scope>NUCLEOTIDE SEQUENCE [LARGE SCALE GENOMIC DNA]</scope>
    <source>
        <strain evidence="1 2">SO-1</strain>
    </source>
</reference>
<dbReference type="STRING" id="1244869.H261_11939"/>
<evidence type="ECO:0000313" key="2">
    <source>
        <dbReference type="Proteomes" id="UP000011744"/>
    </source>
</evidence>
<dbReference type="EMBL" id="AONQ01000028">
    <property type="protein sequence ID" value="EME69744.1"/>
    <property type="molecule type" value="Genomic_DNA"/>
</dbReference>
<dbReference type="RefSeq" id="WP_008617757.1">
    <property type="nucleotide sequence ID" value="NZ_AONQ01000028.1"/>
</dbReference>
<gene>
    <name evidence="1" type="ORF">H261_11939</name>
</gene>
<keyword evidence="2" id="KW-1185">Reference proteome</keyword>
<proteinExistence type="predicted"/>
<sequence length="159" mass="17791">MSNFSADALQICAEEGIRFDAIIPIALSCANWIDDGLPDVFTETFFEDFIQSFEAGNVNFDPLIKSLPAIAKLLKRDDFDELEAGHVADWLIEKGHLGILAMVSTPVRKYHSSGSSWSDSWAHTTYTWLYGESLQDLFVAAGEWVEDNIARWIAKAKES</sequence>
<dbReference type="PATRIC" id="fig|1244869.3.peg.2407"/>
<accession>M3AB61</accession>
<protein>
    <submittedName>
        <fullName evidence="1">Uncharacterized protein</fullName>
    </submittedName>
</protein>
<evidence type="ECO:0000313" key="1">
    <source>
        <dbReference type="EMBL" id="EME69744.1"/>
    </source>
</evidence>
<dbReference type="eggNOG" id="ENOG5033MW0">
    <property type="taxonomic scope" value="Bacteria"/>
</dbReference>
<dbReference type="Proteomes" id="UP000011744">
    <property type="component" value="Unassembled WGS sequence"/>
</dbReference>
<comment type="caution">
    <text evidence="1">The sequence shown here is derived from an EMBL/GenBank/DDBJ whole genome shotgun (WGS) entry which is preliminary data.</text>
</comment>
<dbReference type="AlphaFoldDB" id="M3AB61"/>
<organism evidence="1 2">
    <name type="scientific">Paramagnetospirillum caucaseum</name>
    <dbReference type="NCBI Taxonomy" id="1244869"/>
    <lineage>
        <taxon>Bacteria</taxon>
        <taxon>Pseudomonadati</taxon>
        <taxon>Pseudomonadota</taxon>
        <taxon>Alphaproteobacteria</taxon>
        <taxon>Rhodospirillales</taxon>
        <taxon>Magnetospirillaceae</taxon>
        <taxon>Paramagnetospirillum</taxon>
    </lineage>
</organism>